<dbReference type="GeneID" id="14869155"/>
<dbReference type="Proteomes" id="UP000007797">
    <property type="component" value="Unassembled WGS sequence"/>
</dbReference>
<protein>
    <recommendedName>
        <fullName evidence="3">F-box domain-containing protein</fullName>
    </recommendedName>
</protein>
<gene>
    <name evidence="1" type="ORF">DFA_07877</name>
</gene>
<evidence type="ECO:0000313" key="1">
    <source>
        <dbReference type="EMBL" id="EGG16896.1"/>
    </source>
</evidence>
<dbReference type="AlphaFoldDB" id="F4Q3T0"/>
<dbReference type="KEGG" id="dfa:DFA_07877"/>
<keyword evidence="2" id="KW-1185">Reference proteome</keyword>
<dbReference type="InterPro" id="IPR032675">
    <property type="entry name" value="LRR_dom_sf"/>
</dbReference>
<evidence type="ECO:0000313" key="2">
    <source>
        <dbReference type="Proteomes" id="UP000007797"/>
    </source>
</evidence>
<dbReference type="EMBL" id="GL883021">
    <property type="protein sequence ID" value="EGG16896.1"/>
    <property type="molecule type" value="Genomic_DNA"/>
</dbReference>
<dbReference type="Gene3D" id="3.80.10.10">
    <property type="entry name" value="Ribonuclease Inhibitor"/>
    <property type="match status" value="1"/>
</dbReference>
<evidence type="ECO:0008006" key="3">
    <source>
        <dbReference type="Google" id="ProtNLM"/>
    </source>
</evidence>
<accession>F4Q3T0</accession>
<dbReference type="SUPFAM" id="SSF52047">
    <property type="entry name" value="RNI-like"/>
    <property type="match status" value="1"/>
</dbReference>
<proteinExistence type="predicted"/>
<dbReference type="RefSeq" id="XP_004355370.1">
    <property type="nucleotide sequence ID" value="XM_004355318.1"/>
</dbReference>
<reference evidence="2" key="1">
    <citation type="journal article" date="2011" name="Genome Res.">
        <title>Phylogeny-wide analysis of social amoeba genomes highlights ancient origins for complex intercellular communication.</title>
        <authorList>
            <person name="Heidel A.J."/>
            <person name="Lawal H.M."/>
            <person name="Felder M."/>
            <person name="Schilde C."/>
            <person name="Helps N.R."/>
            <person name="Tunggal B."/>
            <person name="Rivero F."/>
            <person name="John U."/>
            <person name="Schleicher M."/>
            <person name="Eichinger L."/>
            <person name="Platzer M."/>
            <person name="Noegel A.A."/>
            <person name="Schaap P."/>
            <person name="Gloeckner G."/>
        </authorList>
    </citation>
    <scope>NUCLEOTIDE SEQUENCE [LARGE SCALE GENOMIC DNA]</scope>
    <source>
        <strain evidence="2">SH3</strain>
    </source>
</reference>
<organism evidence="1 2">
    <name type="scientific">Cavenderia fasciculata</name>
    <name type="common">Slime mold</name>
    <name type="synonym">Dictyostelium fasciculatum</name>
    <dbReference type="NCBI Taxonomy" id="261658"/>
    <lineage>
        <taxon>Eukaryota</taxon>
        <taxon>Amoebozoa</taxon>
        <taxon>Evosea</taxon>
        <taxon>Eumycetozoa</taxon>
        <taxon>Dictyostelia</taxon>
        <taxon>Acytosteliales</taxon>
        <taxon>Cavenderiaceae</taxon>
        <taxon>Cavenderia</taxon>
    </lineage>
</organism>
<name>F4Q3T0_CACFS</name>
<sequence>MSCLWIENTQSAGWMDIIIKDQQHLPLKKLIKYEHAQVTIPLALCHYLEKVYIDFSKNTCQEICDVLSSFHHLKSLDINIKRCIGLLDIDKVFSSLPRKTLTKLKWGPREKDSYYNPSAQPFPFHLLPTTLTKFYMRDRSQAWTLPYYDYVFTNSVRSITQHNHPTKQLMEYISSPSSPVTHLHLIVNQIASHWIKGLALVPPSLQVLTLESNCDTYQIDCILKYSGPLPNLHTIKIEPFKDIIKPLISFMAVSKSLRVIDFYSDTFAYSFYQDKSLETFLSAIANSISVERVYFRKSMVKYILGDINSLQTSFSTLSTTLLLPNNDLIIFNLINNNNNHIDLSSYQLNPLVPDLNK</sequence>